<reference evidence="2 3" key="1">
    <citation type="submission" date="2022-11" db="EMBL/GenBank/DDBJ databases">
        <title>Viruses from the air-sea interface of a natural surface slick.</title>
        <authorList>
            <person name="Rahlff J."/>
            <person name="Holmfeldt K."/>
        </authorList>
    </citation>
    <scope>NUCLEOTIDE SEQUENCE [LARGE SCALE GENOMIC DNA]</scope>
    <source>
        <strain evidence="2 3">SMS4</strain>
    </source>
</reference>
<proteinExistence type="predicted"/>
<sequence length="139" mass="14894">MTKTSRLTLFFIASMVVSGATSADIAIIVNPSNTAEISTDDIKSLFSGRQKSFSNGKTALLLSLEEDNPTRSEFHDAVLGKSDAQMKAYWSKLLFTGKGTPPKETSVAEMLELIADNPNTIGYIDAASVNGNVKVIATF</sequence>
<evidence type="ECO:0000313" key="2">
    <source>
        <dbReference type="EMBL" id="MDP5135751.1"/>
    </source>
</evidence>
<evidence type="ECO:0000256" key="1">
    <source>
        <dbReference type="SAM" id="SignalP"/>
    </source>
</evidence>
<name>A0ABT9HYI9_9GAMM</name>
<dbReference type="Proteomes" id="UP001231109">
    <property type="component" value="Unassembled WGS sequence"/>
</dbReference>
<keyword evidence="1" id="KW-0732">Signal</keyword>
<keyword evidence="3" id="KW-1185">Reference proteome</keyword>
<organism evidence="2 3">
    <name type="scientific">Rheinheimera baltica</name>
    <dbReference type="NCBI Taxonomy" id="67576"/>
    <lineage>
        <taxon>Bacteria</taxon>
        <taxon>Pseudomonadati</taxon>
        <taxon>Pseudomonadota</taxon>
        <taxon>Gammaproteobacteria</taxon>
        <taxon>Chromatiales</taxon>
        <taxon>Chromatiaceae</taxon>
        <taxon>Rheinheimera</taxon>
    </lineage>
</organism>
<accession>A0ABT9HYI9</accession>
<dbReference type="EMBL" id="JAPJDZ010000013">
    <property type="protein sequence ID" value="MDP5135751.1"/>
    <property type="molecule type" value="Genomic_DNA"/>
</dbReference>
<dbReference type="RefSeq" id="WP_305974878.1">
    <property type="nucleotide sequence ID" value="NZ_JAPJDZ010000013.1"/>
</dbReference>
<evidence type="ECO:0000313" key="3">
    <source>
        <dbReference type="Proteomes" id="UP001231109"/>
    </source>
</evidence>
<dbReference type="Gene3D" id="3.40.190.10">
    <property type="entry name" value="Periplasmic binding protein-like II"/>
    <property type="match status" value="1"/>
</dbReference>
<feature type="signal peptide" evidence="1">
    <location>
        <begin position="1"/>
        <end position="23"/>
    </location>
</feature>
<comment type="caution">
    <text evidence="2">The sequence shown here is derived from an EMBL/GenBank/DDBJ whole genome shotgun (WGS) entry which is preliminary data.</text>
</comment>
<dbReference type="SUPFAM" id="SSF53850">
    <property type="entry name" value="Periplasmic binding protein-like II"/>
    <property type="match status" value="1"/>
</dbReference>
<gene>
    <name evidence="2" type="ORF">ORJ04_07295</name>
</gene>
<feature type="chain" id="PRO_5047453613" evidence="1">
    <location>
        <begin position="24"/>
        <end position="139"/>
    </location>
</feature>
<protein>
    <submittedName>
        <fullName evidence="2">Phosphate ABC transporter substrate-binding protein</fullName>
    </submittedName>
</protein>